<comment type="pathway">
    <text evidence="1">Lipid metabolism; mycolic acid biosynthesis.</text>
</comment>
<dbReference type="SUPFAM" id="SSF53901">
    <property type="entry name" value="Thiolase-like"/>
    <property type="match status" value="1"/>
</dbReference>
<dbReference type="AlphaFoldDB" id="A0A9X2E2Y8"/>
<dbReference type="GO" id="GO:0004315">
    <property type="term" value="F:3-oxoacyl-[acyl-carrier-protein] synthase activity"/>
    <property type="evidence" value="ECO:0007669"/>
    <property type="project" value="TreeGrafter"/>
</dbReference>
<evidence type="ECO:0000256" key="1">
    <source>
        <dbReference type="ARBA" id="ARBA00004796"/>
    </source>
</evidence>
<evidence type="ECO:0000256" key="2">
    <source>
        <dbReference type="ARBA" id="ARBA00022679"/>
    </source>
</evidence>
<dbReference type="InterPro" id="IPR000794">
    <property type="entry name" value="Beta-ketoacyl_synthase"/>
</dbReference>
<dbReference type="InterPro" id="IPR014030">
    <property type="entry name" value="Ketoacyl_synth_N"/>
</dbReference>
<dbReference type="Proteomes" id="UP001139157">
    <property type="component" value="Unassembled WGS sequence"/>
</dbReference>
<proteinExistence type="predicted"/>
<feature type="domain" description="Beta-ketoacyl synthase-like N-terminal" evidence="3">
    <location>
        <begin position="49"/>
        <end position="194"/>
    </location>
</feature>
<gene>
    <name evidence="4" type="ORF">NDR86_06800</name>
</gene>
<dbReference type="RefSeq" id="WP_251910157.1">
    <property type="nucleotide sequence ID" value="NZ_JAMRXG010000002.1"/>
</dbReference>
<reference evidence="4" key="1">
    <citation type="submission" date="2022-06" db="EMBL/GenBank/DDBJ databases">
        <title>Novel species in genus nocardia.</title>
        <authorList>
            <person name="Li F."/>
        </authorList>
    </citation>
    <scope>NUCLEOTIDE SEQUENCE</scope>
    <source>
        <strain evidence="4">CDC141</strain>
    </source>
</reference>
<evidence type="ECO:0000259" key="3">
    <source>
        <dbReference type="Pfam" id="PF00109"/>
    </source>
</evidence>
<dbReference type="EMBL" id="JAMRXG010000002">
    <property type="protein sequence ID" value="MCM6773177.1"/>
    <property type="molecule type" value="Genomic_DNA"/>
</dbReference>
<keyword evidence="2" id="KW-0808">Transferase</keyword>
<organism evidence="4 5">
    <name type="scientific">Nocardia pulmonis</name>
    <dbReference type="NCBI Taxonomy" id="2951408"/>
    <lineage>
        <taxon>Bacteria</taxon>
        <taxon>Bacillati</taxon>
        <taxon>Actinomycetota</taxon>
        <taxon>Actinomycetes</taxon>
        <taxon>Mycobacteriales</taxon>
        <taxon>Nocardiaceae</taxon>
        <taxon>Nocardia</taxon>
    </lineage>
</organism>
<evidence type="ECO:0000313" key="5">
    <source>
        <dbReference type="Proteomes" id="UP001139157"/>
    </source>
</evidence>
<evidence type="ECO:0000313" key="4">
    <source>
        <dbReference type="EMBL" id="MCM6773177.1"/>
    </source>
</evidence>
<sequence>MNTVITAWDTHSPLGRTAEDHARSLRRGMAAAAGPRRVVDFDIREALGKKGTRSMDRATGLAVATVGQLLERNGLGRQVRAADSDAEIGLVLGTSDSVQALVDFTRDTWTRAKPYDVEPAKIPVNLMNFHAGQCAIWHRLKGPNSTICGSHVGTLLALNYARRLRSNGHAHTVICGAVEECSSARATYEAARAGDEPRREAGEGCVVFLLESADIVGAGRAPLAELLAIEFGVYAPDALRTALSDCLRRALLRAGVEARDVRMVAPSPNVGERGDNELDAIADVFGDVALASAGVDALGDTRAVSAGFQLVELLVDAGEPGRIAAVTSTDDEGRVGCALIRTC</sequence>
<protein>
    <recommendedName>
        <fullName evidence="3">Beta-ketoacyl synthase-like N-terminal domain-containing protein</fullName>
    </recommendedName>
</protein>
<comment type="caution">
    <text evidence="4">The sequence shown here is derived from an EMBL/GenBank/DDBJ whole genome shotgun (WGS) entry which is preliminary data.</text>
</comment>
<name>A0A9X2E2Y8_9NOCA</name>
<dbReference type="InterPro" id="IPR016039">
    <property type="entry name" value="Thiolase-like"/>
</dbReference>
<accession>A0A9X2E2Y8</accession>
<dbReference type="GO" id="GO:0006633">
    <property type="term" value="P:fatty acid biosynthetic process"/>
    <property type="evidence" value="ECO:0007669"/>
    <property type="project" value="TreeGrafter"/>
</dbReference>
<dbReference type="Gene3D" id="3.40.47.10">
    <property type="match status" value="1"/>
</dbReference>
<dbReference type="Pfam" id="PF00109">
    <property type="entry name" value="ketoacyl-synt"/>
    <property type="match status" value="1"/>
</dbReference>
<dbReference type="PANTHER" id="PTHR11712:SF336">
    <property type="entry name" value="3-OXOACYL-[ACYL-CARRIER-PROTEIN] SYNTHASE, MITOCHONDRIAL"/>
    <property type="match status" value="1"/>
</dbReference>
<dbReference type="PANTHER" id="PTHR11712">
    <property type="entry name" value="POLYKETIDE SYNTHASE-RELATED"/>
    <property type="match status" value="1"/>
</dbReference>
<keyword evidence="5" id="KW-1185">Reference proteome</keyword>